<keyword evidence="3" id="KW-1185">Reference proteome</keyword>
<proteinExistence type="predicted"/>
<accession>A0A8K0X273</accession>
<organism evidence="2 3">
    <name type="scientific">Plectosphaerella cucumerina</name>
    <dbReference type="NCBI Taxonomy" id="40658"/>
    <lineage>
        <taxon>Eukaryota</taxon>
        <taxon>Fungi</taxon>
        <taxon>Dikarya</taxon>
        <taxon>Ascomycota</taxon>
        <taxon>Pezizomycotina</taxon>
        <taxon>Sordariomycetes</taxon>
        <taxon>Hypocreomycetidae</taxon>
        <taxon>Glomerellales</taxon>
        <taxon>Plectosphaerellaceae</taxon>
        <taxon>Plectosphaerella</taxon>
    </lineage>
</organism>
<comment type="caution">
    <text evidence="2">The sequence shown here is derived from an EMBL/GenBank/DDBJ whole genome shotgun (WGS) entry which is preliminary data.</text>
</comment>
<feature type="domain" description="DUF6606" evidence="1">
    <location>
        <begin position="1"/>
        <end position="189"/>
    </location>
</feature>
<dbReference type="Proteomes" id="UP000813385">
    <property type="component" value="Unassembled WGS sequence"/>
</dbReference>
<sequence length="216" mass="23998">DMIAINMCAQNAAILITKIEDAFVVEPFELLAPNATVMGCQGSLIRQFPASATILGGDIGANTDFLATLGDLLAQLDTQSLPDFAAKARKAGQEHVEERDTTNPSLVTDMLRSWLLGYGSQAVSNVCIQKRSREHVRYNIGHRIAWHRSPLWLFLRVALRLILDRDDRLMNAEVSTFKSFMIFYLSSILDRATSGGFSSEHLHGISAKISRRVHKL</sequence>
<reference evidence="2" key="1">
    <citation type="journal article" date="2021" name="Nat. Commun.">
        <title>Genetic determinants of endophytism in the Arabidopsis root mycobiome.</title>
        <authorList>
            <person name="Mesny F."/>
            <person name="Miyauchi S."/>
            <person name="Thiergart T."/>
            <person name="Pickel B."/>
            <person name="Atanasova L."/>
            <person name="Karlsson M."/>
            <person name="Huettel B."/>
            <person name="Barry K.W."/>
            <person name="Haridas S."/>
            <person name="Chen C."/>
            <person name="Bauer D."/>
            <person name="Andreopoulos W."/>
            <person name="Pangilinan J."/>
            <person name="LaButti K."/>
            <person name="Riley R."/>
            <person name="Lipzen A."/>
            <person name="Clum A."/>
            <person name="Drula E."/>
            <person name="Henrissat B."/>
            <person name="Kohler A."/>
            <person name="Grigoriev I.V."/>
            <person name="Martin F.M."/>
            <person name="Hacquard S."/>
        </authorList>
    </citation>
    <scope>NUCLEOTIDE SEQUENCE</scope>
    <source>
        <strain evidence="2">MPI-CAGE-AT-0016</strain>
    </source>
</reference>
<dbReference type="InterPro" id="IPR046541">
    <property type="entry name" value="DUF6606"/>
</dbReference>
<evidence type="ECO:0000313" key="2">
    <source>
        <dbReference type="EMBL" id="KAH7359478.1"/>
    </source>
</evidence>
<dbReference type="AlphaFoldDB" id="A0A8K0X273"/>
<feature type="non-terminal residue" evidence="2">
    <location>
        <position position="1"/>
    </location>
</feature>
<dbReference type="Pfam" id="PF20255">
    <property type="entry name" value="DUF6606"/>
    <property type="match status" value="1"/>
</dbReference>
<dbReference type="EMBL" id="JAGPXD010000004">
    <property type="protein sequence ID" value="KAH7359478.1"/>
    <property type="molecule type" value="Genomic_DNA"/>
</dbReference>
<dbReference type="OrthoDB" id="3182339at2759"/>
<name>A0A8K0X273_9PEZI</name>
<feature type="non-terminal residue" evidence="2">
    <location>
        <position position="216"/>
    </location>
</feature>
<gene>
    <name evidence="2" type="ORF">B0T11DRAFT_204406</name>
</gene>
<evidence type="ECO:0000313" key="3">
    <source>
        <dbReference type="Proteomes" id="UP000813385"/>
    </source>
</evidence>
<protein>
    <recommendedName>
        <fullName evidence="1">DUF6606 domain-containing protein</fullName>
    </recommendedName>
</protein>
<evidence type="ECO:0000259" key="1">
    <source>
        <dbReference type="Pfam" id="PF20255"/>
    </source>
</evidence>